<comment type="subcellular location">
    <subcellularLocation>
        <location evidence="2">Membrane</location>
    </subcellularLocation>
</comment>
<evidence type="ECO:0000256" key="15">
    <source>
        <dbReference type="ARBA" id="ARBA00047853"/>
    </source>
</evidence>
<dbReference type="GO" id="GO:0008203">
    <property type="term" value="P:cholesterol metabolic process"/>
    <property type="evidence" value="ECO:0007669"/>
    <property type="project" value="InterPro"/>
</dbReference>
<evidence type="ECO:0000313" key="18">
    <source>
        <dbReference type="EMBL" id="PYY69442.1"/>
    </source>
</evidence>
<organism evidence="18 19">
    <name type="scientific">Pseudomonas jessenii</name>
    <dbReference type="NCBI Taxonomy" id="77298"/>
    <lineage>
        <taxon>Bacteria</taxon>
        <taxon>Pseudomonadati</taxon>
        <taxon>Pseudomonadota</taxon>
        <taxon>Gammaproteobacteria</taxon>
        <taxon>Pseudomonadales</taxon>
        <taxon>Pseudomonadaceae</taxon>
        <taxon>Pseudomonas</taxon>
    </lineage>
</organism>
<dbReference type="RefSeq" id="WP_110660359.1">
    <property type="nucleotide sequence ID" value="NZ_PDLL01000194.1"/>
</dbReference>
<sequence length="336" mass="38178">MKTLLIARENAPVSRYGLPIPYGWYRIMLSDELGVGVVQTVRLFDREWVLFRDAKGQVGLFEPHCPHLGAHLGVGGKVDGELLRCPFHNWGFDHQGFCRHIPYARSMPPSLSREPVLKGLPVVEANRMIWAWFHPTGAAPMWQVPDVPETANPGWHTRHHPVFEIRTIAQEIAENSVDAAHLKYVHGQAAALDVGSTYTGHLRTTALKGPMSIEDSRGKRIDCEFSVDFEQSGPGIQVVRMSRHVSLVMLITITPVESELTHLRFSFLHPDYSEDPVRQALVEDFIQEQVGERGQYVGVVADLPIWNNKIYHRKPLLCDGDGKIVEFRRWFSQFYQ</sequence>
<evidence type="ECO:0000256" key="9">
    <source>
        <dbReference type="ARBA" id="ARBA00023004"/>
    </source>
</evidence>
<dbReference type="PANTHER" id="PTHR21266:SF32">
    <property type="entry name" value="CHOLESTEROL 7-DESATURASE NVD"/>
    <property type="match status" value="1"/>
</dbReference>
<dbReference type="EMBL" id="PDLL01000194">
    <property type="protein sequence ID" value="PYY69442.1"/>
    <property type="molecule type" value="Genomic_DNA"/>
</dbReference>
<dbReference type="OrthoDB" id="9769355at2"/>
<name>A0A2W0EP55_PSEJE</name>
<keyword evidence="5" id="KW-0001">2Fe-2S</keyword>
<comment type="cofactor">
    <cofactor evidence="1">
        <name>Fe cation</name>
        <dbReference type="ChEBI" id="CHEBI:24875"/>
    </cofactor>
</comment>
<dbReference type="PANTHER" id="PTHR21266">
    <property type="entry name" value="IRON-SULFUR DOMAIN CONTAINING PROTEIN"/>
    <property type="match status" value="1"/>
</dbReference>
<reference evidence="18 19" key="1">
    <citation type="journal article" date="2018" name="Appl. Microbiol. Biotechnol.">
        <title>Characterization of the caprolactam degradation pathway in Pseudomonas jessenii using mass spectrometry-based proteomics.</title>
        <authorList>
            <person name="Otzen M."/>
            <person name="Palacio C."/>
            <person name="Janssen D.B."/>
        </authorList>
    </citation>
    <scope>NUCLEOTIDE SEQUENCE [LARGE SCALE GENOMIC DNA]</scope>
    <source>
        <strain evidence="18 19">GO3</strain>
    </source>
</reference>
<gene>
    <name evidence="18" type="ORF">CRX42_16560</name>
</gene>
<dbReference type="InterPro" id="IPR050584">
    <property type="entry name" value="Cholesterol_7-desaturase"/>
</dbReference>
<evidence type="ECO:0000256" key="16">
    <source>
        <dbReference type="ARBA" id="ARBA00049548"/>
    </source>
</evidence>
<dbReference type="Proteomes" id="UP000247437">
    <property type="component" value="Unassembled WGS sequence"/>
</dbReference>
<accession>A0A2W0EP55</accession>
<evidence type="ECO:0000256" key="11">
    <source>
        <dbReference type="ARBA" id="ARBA00023136"/>
    </source>
</evidence>
<comment type="pathway">
    <text evidence="12">Steroid hormone biosynthesis; dafachronic acid biosynthesis.</text>
</comment>
<dbReference type="GO" id="GO:0170056">
    <property type="term" value="F:cholesterol 7-desaturase [NAD(P)H] activity"/>
    <property type="evidence" value="ECO:0007669"/>
    <property type="project" value="UniProtKB-EC"/>
</dbReference>
<dbReference type="GO" id="GO:0005737">
    <property type="term" value="C:cytoplasm"/>
    <property type="evidence" value="ECO:0007669"/>
    <property type="project" value="TreeGrafter"/>
</dbReference>
<evidence type="ECO:0000256" key="12">
    <source>
        <dbReference type="ARBA" id="ARBA00025712"/>
    </source>
</evidence>
<keyword evidence="9" id="KW-0408">Iron</keyword>
<dbReference type="CDD" id="cd03469">
    <property type="entry name" value="Rieske_RO_Alpha_N"/>
    <property type="match status" value="1"/>
</dbReference>
<keyword evidence="6" id="KW-0479">Metal-binding</keyword>
<dbReference type="InterPro" id="IPR036922">
    <property type="entry name" value="Rieske_2Fe-2S_sf"/>
</dbReference>
<keyword evidence="4" id="KW-0812">Transmembrane</keyword>
<keyword evidence="10" id="KW-0411">Iron-sulfur</keyword>
<evidence type="ECO:0000256" key="1">
    <source>
        <dbReference type="ARBA" id="ARBA00001962"/>
    </source>
</evidence>
<dbReference type="AlphaFoldDB" id="A0A2W0EP55"/>
<dbReference type="EC" id="1.14.19.21" evidence="14"/>
<evidence type="ECO:0000313" key="19">
    <source>
        <dbReference type="Proteomes" id="UP000247437"/>
    </source>
</evidence>
<comment type="caution">
    <text evidence="18">The sequence shown here is derived from an EMBL/GenBank/DDBJ whole genome shotgun (WGS) entry which is preliminary data.</text>
</comment>
<evidence type="ECO:0000256" key="5">
    <source>
        <dbReference type="ARBA" id="ARBA00022714"/>
    </source>
</evidence>
<feature type="domain" description="Rieske" evidence="17">
    <location>
        <begin position="24"/>
        <end position="131"/>
    </location>
</feature>
<evidence type="ECO:0000256" key="10">
    <source>
        <dbReference type="ARBA" id="ARBA00023014"/>
    </source>
</evidence>
<dbReference type="InterPro" id="IPR017941">
    <property type="entry name" value="Rieske_2Fe-2S"/>
</dbReference>
<evidence type="ECO:0000256" key="8">
    <source>
        <dbReference type="ARBA" id="ARBA00023002"/>
    </source>
</evidence>
<keyword evidence="8" id="KW-0560">Oxidoreductase</keyword>
<protein>
    <recommendedName>
        <fullName evidence="14">cholesterol 7-desaturase</fullName>
        <ecNumber evidence="14">1.14.19.21</ecNumber>
    </recommendedName>
</protein>
<evidence type="ECO:0000256" key="4">
    <source>
        <dbReference type="ARBA" id="ARBA00022692"/>
    </source>
</evidence>
<dbReference type="GO" id="GO:0046872">
    <property type="term" value="F:metal ion binding"/>
    <property type="evidence" value="ECO:0007669"/>
    <property type="project" value="UniProtKB-KW"/>
</dbReference>
<keyword evidence="11" id="KW-0472">Membrane</keyword>
<evidence type="ECO:0000256" key="14">
    <source>
        <dbReference type="ARBA" id="ARBA00026095"/>
    </source>
</evidence>
<dbReference type="GO" id="GO:0016020">
    <property type="term" value="C:membrane"/>
    <property type="evidence" value="ECO:0007669"/>
    <property type="project" value="UniProtKB-SubCell"/>
</dbReference>
<comment type="pathway">
    <text evidence="3">Hormone biosynthesis.</text>
</comment>
<evidence type="ECO:0000256" key="6">
    <source>
        <dbReference type="ARBA" id="ARBA00022723"/>
    </source>
</evidence>
<comment type="similarity">
    <text evidence="13">Belongs to the cholesterol 7-desaturase family.</text>
</comment>
<dbReference type="InterPro" id="IPR045605">
    <property type="entry name" value="KshA-like_C"/>
</dbReference>
<dbReference type="Gene3D" id="2.102.10.10">
    <property type="entry name" value="Rieske [2Fe-2S] iron-sulphur domain"/>
    <property type="match status" value="1"/>
</dbReference>
<dbReference type="SUPFAM" id="SSF55961">
    <property type="entry name" value="Bet v1-like"/>
    <property type="match status" value="1"/>
</dbReference>
<dbReference type="SUPFAM" id="SSF50022">
    <property type="entry name" value="ISP domain"/>
    <property type="match status" value="1"/>
</dbReference>
<evidence type="ECO:0000256" key="13">
    <source>
        <dbReference type="ARBA" id="ARBA00025729"/>
    </source>
</evidence>
<dbReference type="Pfam" id="PF19298">
    <property type="entry name" value="KshA_C"/>
    <property type="match status" value="1"/>
</dbReference>
<comment type="catalytic activity">
    <reaction evidence="16">
        <text>cholesterol + NADPH + O2 + H(+) = 7-dehydrocholesterol + NADP(+) + 2 H2O</text>
        <dbReference type="Rhea" id="RHEA:45024"/>
        <dbReference type="ChEBI" id="CHEBI:15377"/>
        <dbReference type="ChEBI" id="CHEBI:15378"/>
        <dbReference type="ChEBI" id="CHEBI:15379"/>
        <dbReference type="ChEBI" id="CHEBI:16113"/>
        <dbReference type="ChEBI" id="CHEBI:17759"/>
        <dbReference type="ChEBI" id="CHEBI:57783"/>
        <dbReference type="ChEBI" id="CHEBI:58349"/>
        <dbReference type="EC" id="1.14.19.21"/>
    </reaction>
    <physiologicalReaction direction="left-to-right" evidence="16">
        <dbReference type="Rhea" id="RHEA:45025"/>
    </physiologicalReaction>
</comment>
<dbReference type="PROSITE" id="PS51296">
    <property type="entry name" value="RIESKE"/>
    <property type="match status" value="1"/>
</dbReference>
<evidence type="ECO:0000259" key="17">
    <source>
        <dbReference type="PROSITE" id="PS51296"/>
    </source>
</evidence>
<keyword evidence="7" id="KW-1133">Transmembrane helix</keyword>
<proteinExistence type="inferred from homology"/>
<dbReference type="Pfam" id="PF00355">
    <property type="entry name" value="Rieske"/>
    <property type="match status" value="1"/>
</dbReference>
<dbReference type="GO" id="GO:0051537">
    <property type="term" value="F:2 iron, 2 sulfur cluster binding"/>
    <property type="evidence" value="ECO:0007669"/>
    <property type="project" value="UniProtKB-KW"/>
</dbReference>
<evidence type="ECO:0000256" key="7">
    <source>
        <dbReference type="ARBA" id="ARBA00022989"/>
    </source>
</evidence>
<comment type="catalytic activity">
    <reaction evidence="15">
        <text>cholesterol + NADH + O2 + H(+) = 7-dehydrocholesterol + NAD(+) + 2 H2O</text>
        <dbReference type="Rhea" id="RHEA:51644"/>
        <dbReference type="ChEBI" id="CHEBI:15377"/>
        <dbReference type="ChEBI" id="CHEBI:15378"/>
        <dbReference type="ChEBI" id="CHEBI:15379"/>
        <dbReference type="ChEBI" id="CHEBI:16113"/>
        <dbReference type="ChEBI" id="CHEBI:17759"/>
        <dbReference type="ChEBI" id="CHEBI:57540"/>
        <dbReference type="ChEBI" id="CHEBI:57945"/>
        <dbReference type="EC" id="1.14.19.21"/>
    </reaction>
    <physiologicalReaction direction="left-to-right" evidence="15">
        <dbReference type="Rhea" id="RHEA:51645"/>
    </physiologicalReaction>
</comment>
<evidence type="ECO:0000256" key="3">
    <source>
        <dbReference type="ARBA" id="ARBA00004972"/>
    </source>
</evidence>
<evidence type="ECO:0000256" key="2">
    <source>
        <dbReference type="ARBA" id="ARBA00004370"/>
    </source>
</evidence>
<dbReference type="Gene3D" id="3.90.380.10">
    <property type="entry name" value="Naphthalene 1,2-dioxygenase Alpha Subunit, Chain A, domain 1"/>
    <property type="match status" value="1"/>
</dbReference>